<protein>
    <recommendedName>
        <fullName evidence="6 7">Large ribosomal subunit protein bL9</fullName>
    </recommendedName>
</protein>
<dbReference type="GO" id="GO:0003735">
    <property type="term" value="F:structural constituent of ribosome"/>
    <property type="evidence" value="ECO:0007669"/>
    <property type="project" value="InterPro"/>
</dbReference>
<dbReference type="Gene3D" id="3.40.5.10">
    <property type="entry name" value="Ribosomal protein L9, N-terminal domain"/>
    <property type="match status" value="1"/>
</dbReference>
<reference evidence="10 11" key="1">
    <citation type="submission" date="2017-06" db="EMBL/GenBank/DDBJ databases">
        <title>Draft genome sequence of anaerobic fermentative bacterium Anaeromicrobium sediminis DY2726D isolated from West Pacific Ocean sediments.</title>
        <authorList>
            <person name="Zeng X."/>
        </authorList>
    </citation>
    <scope>NUCLEOTIDE SEQUENCE [LARGE SCALE GENOMIC DNA]</scope>
    <source>
        <strain evidence="10 11">DY2726D</strain>
    </source>
</reference>
<dbReference type="PANTHER" id="PTHR21368">
    <property type="entry name" value="50S RIBOSOMAL PROTEIN L9"/>
    <property type="match status" value="1"/>
</dbReference>
<dbReference type="FunFam" id="3.40.5.10:FF:000002">
    <property type="entry name" value="50S ribosomal protein L9"/>
    <property type="match status" value="1"/>
</dbReference>
<dbReference type="SUPFAM" id="SSF55658">
    <property type="entry name" value="L9 N-domain-like"/>
    <property type="match status" value="1"/>
</dbReference>
<dbReference type="SUPFAM" id="SSF55653">
    <property type="entry name" value="Ribosomal protein L9 C-domain"/>
    <property type="match status" value="1"/>
</dbReference>
<dbReference type="InterPro" id="IPR020594">
    <property type="entry name" value="Ribosomal_bL9_bac/chp"/>
</dbReference>
<evidence type="ECO:0000313" key="11">
    <source>
        <dbReference type="Proteomes" id="UP000216024"/>
    </source>
</evidence>
<keyword evidence="2 7" id="KW-0699">rRNA-binding</keyword>
<evidence type="ECO:0000256" key="4">
    <source>
        <dbReference type="ARBA" id="ARBA00022980"/>
    </source>
</evidence>
<accession>A0A267MHX3</accession>
<dbReference type="Gene3D" id="3.10.430.100">
    <property type="entry name" value="Ribosomal protein L9, C-terminal domain"/>
    <property type="match status" value="1"/>
</dbReference>
<dbReference type="InterPro" id="IPR036791">
    <property type="entry name" value="Ribosomal_bL9_C_sf"/>
</dbReference>
<organism evidence="10 11">
    <name type="scientific">Anaeromicrobium sediminis</name>
    <dbReference type="NCBI Taxonomy" id="1478221"/>
    <lineage>
        <taxon>Bacteria</taxon>
        <taxon>Bacillati</taxon>
        <taxon>Bacillota</taxon>
        <taxon>Clostridia</taxon>
        <taxon>Peptostreptococcales</taxon>
        <taxon>Thermotaleaceae</taxon>
        <taxon>Anaeromicrobium</taxon>
    </lineage>
</organism>
<feature type="domain" description="Large ribosomal subunit protein bL9 C-terminal" evidence="9">
    <location>
        <begin position="63"/>
        <end position="146"/>
    </location>
</feature>
<dbReference type="HAMAP" id="MF_00503">
    <property type="entry name" value="Ribosomal_bL9"/>
    <property type="match status" value="1"/>
</dbReference>
<evidence type="ECO:0000259" key="8">
    <source>
        <dbReference type="Pfam" id="PF01281"/>
    </source>
</evidence>
<dbReference type="GO" id="GO:0019843">
    <property type="term" value="F:rRNA binding"/>
    <property type="evidence" value="ECO:0007669"/>
    <property type="project" value="UniProtKB-UniRule"/>
</dbReference>
<proteinExistence type="inferred from homology"/>
<evidence type="ECO:0000256" key="7">
    <source>
        <dbReference type="HAMAP-Rule" id="MF_00503"/>
    </source>
</evidence>
<comment type="similarity">
    <text evidence="1 7">Belongs to the bacterial ribosomal protein bL9 family.</text>
</comment>
<dbReference type="Proteomes" id="UP000216024">
    <property type="component" value="Unassembled WGS sequence"/>
</dbReference>
<dbReference type="InterPro" id="IPR000244">
    <property type="entry name" value="Ribosomal_bL9"/>
</dbReference>
<dbReference type="GO" id="GO:0006412">
    <property type="term" value="P:translation"/>
    <property type="evidence" value="ECO:0007669"/>
    <property type="project" value="UniProtKB-UniRule"/>
</dbReference>
<dbReference type="InterPro" id="IPR020070">
    <property type="entry name" value="Ribosomal_bL9_N"/>
</dbReference>
<dbReference type="EMBL" id="NIBG01000015">
    <property type="protein sequence ID" value="PAB58475.1"/>
    <property type="molecule type" value="Genomic_DNA"/>
</dbReference>
<keyword evidence="11" id="KW-1185">Reference proteome</keyword>
<evidence type="ECO:0000256" key="2">
    <source>
        <dbReference type="ARBA" id="ARBA00022730"/>
    </source>
</evidence>
<dbReference type="InterPro" id="IPR009027">
    <property type="entry name" value="Ribosomal_bL9/RNase_H1_N"/>
</dbReference>
<dbReference type="RefSeq" id="WP_095134605.1">
    <property type="nucleotide sequence ID" value="NZ_NIBG01000015.1"/>
</dbReference>
<dbReference type="Pfam" id="PF01281">
    <property type="entry name" value="Ribosomal_L9_N"/>
    <property type="match status" value="1"/>
</dbReference>
<dbReference type="OrthoDB" id="9788336at2"/>
<dbReference type="Pfam" id="PF03948">
    <property type="entry name" value="Ribosomal_L9_C"/>
    <property type="match status" value="1"/>
</dbReference>
<dbReference type="InterPro" id="IPR020069">
    <property type="entry name" value="Ribosomal_bL9_C"/>
</dbReference>
<keyword evidence="5 7" id="KW-0687">Ribonucleoprotein</keyword>
<dbReference type="AlphaFoldDB" id="A0A267MHX3"/>
<name>A0A267MHX3_9FIRM</name>
<evidence type="ECO:0000259" key="9">
    <source>
        <dbReference type="Pfam" id="PF03948"/>
    </source>
</evidence>
<evidence type="ECO:0000256" key="5">
    <source>
        <dbReference type="ARBA" id="ARBA00023274"/>
    </source>
</evidence>
<evidence type="ECO:0000256" key="6">
    <source>
        <dbReference type="ARBA" id="ARBA00035292"/>
    </source>
</evidence>
<gene>
    <name evidence="7" type="primary">rplI</name>
    <name evidence="10" type="ORF">CCE28_15330</name>
</gene>
<dbReference type="InterPro" id="IPR036935">
    <property type="entry name" value="Ribosomal_bL9_N_sf"/>
</dbReference>
<keyword evidence="4 7" id="KW-0689">Ribosomal protein</keyword>
<dbReference type="NCBIfam" id="TIGR00158">
    <property type="entry name" value="L9"/>
    <property type="match status" value="1"/>
</dbReference>
<evidence type="ECO:0000256" key="3">
    <source>
        <dbReference type="ARBA" id="ARBA00022884"/>
    </source>
</evidence>
<evidence type="ECO:0000256" key="1">
    <source>
        <dbReference type="ARBA" id="ARBA00010605"/>
    </source>
</evidence>
<keyword evidence="3 7" id="KW-0694">RNA-binding</keyword>
<dbReference type="GO" id="GO:1990904">
    <property type="term" value="C:ribonucleoprotein complex"/>
    <property type="evidence" value="ECO:0007669"/>
    <property type="project" value="UniProtKB-KW"/>
</dbReference>
<feature type="domain" description="Ribosomal protein L9" evidence="8">
    <location>
        <begin position="1"/>
        <end position="47"/>
    </location>
</feature>
<evidence type="ECO:0000313" key="10">
    <source>
        <dbReference type="EMBL" id="PAB58475.1"/>
    </source>
</evidence>
<dbReference type="GO" id="GO:0005840">
    <property type="term" value="C:ribosome"/>
    <property type="evidence" value="ECO:0007669"/>
    <property type="project" value="UniProtKB-KW"/>
</dbReference>
<comment type="caution">
    <text evidence="10">The sequence shown here is derived from an EMBL/GenBank/DDBJ whole genome shotgun (WGS) entry which is preliminary data.</text>
</comment>
<sequence length="148" mass="16162">MKVILLKDIKGTGKKGQVINASDGHARNYLIPRGLAKEATSGNMKILERQNAAEDRKKEEEFQAAKELSAKIEELKIVLKSKAGNGGKLFGSITAKDIATELNKNHGIKVDKRKIKLDDAIRTLGVTIVEVKLHPKVVAKLSVQVLEA</sequence>
<comment type="function">
    <text evidence="7">Binds to the 23S rRNA.</text>
</comment>